<gene>
    <name evidence="11" type="ORF">GCM10007916_31070</name>
</gene>
<keyword evidence="8 9" id="KW-0472">Membrane</keyword>
<evidence type="ECO:0000313" key="11">
    <source>
        <dbReference type="EMBL" id="GLS92037.1"/>
    </source>
</evidence>
<dbReference type="PANTHER" id="PTHR30614">
    <property type="entry name" value="MEMBRANE COMPONENT OF AMINO ACID ABC TRANSPORTER"/>
    <property type="match status" value="1"/>
</dbReference>
<feature type="transmembrane region" description="Helical" evidence="9">
    <location>
        <begin position="96"/>
        <end position="116"/>
    </location>
</feature>
<name>A0ABQ6E3V7_9GAMM</name>
<feature type="transmembrane region" description="Helical" evidence="9">
    <location>
        <begin position="329"/>
        <end position="347"/>
    </location>
</feature>
<feature type="transmembrane region" description="Helical" evidence="9">
    <location>
        <begin position="267"/>
        <end position="288"/>
    </location>
</feature>
<dbReference type="Proteomes" id="UP001157353">
    <property type="component" value="Unassembled WGS sequence"/>
</dbReference>
<evidence type="ECO:0000256" key="1">
    <source>
        <dbReference type="ARBA" id="ARBA00004429"/>
    </source>
</evidence>
<feature type="transmembrane region" description="Helical" evidence="9">
    <location>
        <begin position="123"/>
        <end position="143"/>
    </location>
</feature>
<keyword evidence="7 9" id="KW-1133">Transmembrane helix</keyword>
<dbReference type="PROSITE" id="PS50928">
    <property type="entry name" value="ABC_TM1"/>
    <property type="match status" value="1"/>
</dbReference>
<dbReference type="NCBIfam" id="TIGR01726">
    <property type="entry name" value="HEQRo_perm_3TM"/>
    <property type="match status" value="1"/>
</dbReference>
<dbReference type="CDD" id="cd06261">
    <property type="entry name" value="TM_PBP2"/>
    <property type="match status" value="1"/>
</dbReference>
<reference evidence="12" key="1">
    <citation type="journal article" date="2019" name="Int. J. Syst. Evol. Microbiol.">
        <title>The Global Catalogue of Microorganisms (GCM) 10K type strain sequencing project: providing services to taxonomists for standard genome sequencing and annotation.</title>
        <authorList>
            <consortium name="The Broad Institute Genomics Platform"/>
            <consortium name="The Broad Institute Genome Sequencing Center for Infectious Disease"/>
            <person name="Wu L."/>
            <person name="Ma J."/>
        </authorList>
    </citation>
    <scope>NUCLEOTIDE SEQUENCE [LARGE SCALE GENOMIC DNA]</scope>
    <source>
        <strain evidence="12">NBRC 103166</strain>
    </source>
</reference>
<evidence type="ECO:0000313" key="12">
    <source>
        <dbReference type="Proteomes" id="UP001157353"/>
    </source>
</evidence>
<dbReference type="RefSeq" id="WP_284205126.1">
    <property type="nucleotide sequence ID" value="NZ_BSPQ01000016.1"/>
</dbReference>
<proteinExistence type="inferred from homology"/>
<dbReference type="InterPro" id="IPR035906">
    <property type="entry name" value="MetI-like_sf"/>
</dbReference>
<feature type="transmembrane region" description="Helical" evidence="9">
    <location>
        <begin position="33"/>
        <end position="52"/>
    </location>
</feature>
<dbReference type="InterPro" id="IPR010065">
    <property type="entry name" value="AA_ABC_transptr_permease_3TM"/>
</dbReference>
<organism evidence="11 12">
    <name type="scientific">Psychromonas marina</name>
    <dbReference type="NCBI Taxonomy" id="88364"/>
    <lineage>
        <taxon>Bacteria</taxon>
        <taxon>Pseudomonadati</taxon>
        <taxon>Pseudomonadota</taxon>
        <taxon>Gammaproteobacteria</taxon>
        <taxon>Alteromonadales</taxon>
        <taxon>Psychromonadaceae</taxon>
        <taxon>Psychromonas</taxon>
    </lineage>
</organism>
<keyword evidence="6" id="KW-0029">Amino-acid transport</keyword>
<evidence type="ECO:0000256" key="8">
    <source>
        <dbReference type="ARBA" id="ARBA00023136"/>
    </source>
</evidence>
<feature type="transmembrane region" description="Helical" evidence="9">
    <location>
        <begin position="155"/>
        <end position="177"/>
    </location>
</feature>
<keyword evidence="4" id="KW-1003">Cell membrane</keyword>
<dbReference type="InterPro" id="IPR000515">
    <property type="entry name" value="MetI-like"/>
</dbReference>
<keyword evidence="5 9" id="KW-0812">Transmembrane</keyword>
<feature type="transmembrane region" description="Helical" evidence="9">
    <location>
        <begin position="300"/>
        <end position="317"/>
    </location>
</feature>
<evidence type="ECO:0000256" key="5">
    <source>
        <dbReference type="ARBA" id="ARBA00022692"/>
    </source>
</evidence>
<keyword evidence="12" id="KW-1185">Reference proteome</keyword>
<accession>A0ABQ6E3V7</accession>
<evidence type="ECO:0000256" key="9">
    <source>
        <dbReference type="RuleBase" id="RU363032"/>
    </source>
</evidence>
<dbReference type="EMBL" id="BSPQ01000016">
    <property type="protein sequence ID" value="GLS92037.1"/>
    <property type="molecule type" value="Genomic_DNA"/>
</dbReference>
<comment type="subcellular location">
    <subcellularLocation>
        <location evidence="1">Cell inner membrane</location>
        <topology evidence="1">Multi-pass membrane protein</topology>
    </subcellularLocation>
    <subcellularLocation>
        <location evidence="9">Cell membrane</location>
        <topology evidence="9">Multi-pass membrane protein</topology>
    </subcellularLocation>
</comment>
<feature type="domain" description="ABC transmembrane type-1" evidence="10">
    <location>
        <begin position="154"/>
        <end position="344"/>
    </location>
</feature>
<evidence type="ECO:0000256" key="7">
    <source>
        <dbReference type="ARBA" id="ARBA00022989"/>
    </source>
</evidence>
<keyword evidence="3 9" id="KW-0813">Transport</keyword>
<evidence type="ECO:0000256" key="6">
    <source>
        <dbReference type="ARBA" id="ARBA00022970"/>
    </source>
</evidence>
<dbReference type="SUPFAM" id="SSF161098">
    <property type="entry name" value="MetI-like"/>
    <property type="match status" value="1"/>
</dbReference>
<comment type="caution">
    <text evidence="11">The sequence shown here is derived from an EMBL/GenBank/DDBJ whole genome shotgun (WGS) entry which is preliminary data.</text>
</comment>
<dbReference type="InterPro" id="IPR043429">
    <property type="entry name" value="ArtM/GltK/GlnP/TcyL/YhdX-like"/>
</dbReference>
<feature type="transmembrane region" description="Helical" evidence="9">
    <location>
        <begin position="189"/>
        <end position="217"/>
    </location>
</feature>
<evidence type="ECO:0000256" key="4">
    <source>
        <dbReference type="ARBA" id="ARBA00022475"/>
    </source>
</evidence>
<sequence length="359" mass="40244">MATYTMKEAKPAPIGTKGPVYWMKENLFPDVKNSILTLVGLYILYLIIPPLLNWMIFDATWSGTQAEITKEGARWIFISEKFDQFMYGFYPEESHWRPNLVLVLTVAFLFSFKIFANVKIKAALILIYPVICFILISGGWFGLETVETEKWGGLMLTLVVAAVGIIASFPIGIVLALGRQSDMPIVKTLCVGFIEFIRGVPLITILFMASVVLPLFFSDGIDFDKLLRALIGITLFQAAYIAEVVRGGLQAIPKGQYEAAESLGLSYWQGMILIILPQALKISIPNLVGSFISLFKDTTLVLIIGLFDILAMVTLTNSDTNWLGYEVEGYVFVTLIYWVVCFTMSQYSKAIERKFNTEH</sequence>
<dbReference type="Gene3D" id="1.10.3720.10">
    <property type="entry name" value="MetI-like"/>
    <property type="match status" value="1"/>
</dbReference>
<protein>
    <submittedName>
        <fullName evidence="11">Amino acid ABC transporter permease</fullName>
    </submittedName>
</protein>
<evidence type="ECO:0000259" key="10">
    <source>
        <dbReference type="PROSITE" id="PS50928"/>
    </source>
</evidence>
<dbReference type="Pfam" id="PF00528">
    <property type="entry name" value="BPD_transp_1"/>
    <property type="match status" value="1"/>
</dbReference>
<comment type="similarity">
    <text evidence="2">Belongs to the binding-protein-dependent transport system permease family. HisMQ subfamily.</text>
</comment>
<dbReference type="PANTHER" id="PTHR30614:SF41">
    <property type="entry name" value="INNER MEMBRANE AMINO-ACID ABC TRANSPORTER PERMEASE PROTEIN YHDY"/>
    <property type="match status" value="1"/>
</dbReference>
<evidence type="ECO:0000256" key="2">
    <source>
        <dbReference type="ARBA" id="ARBA00010072"/>
    </source>
</evidence>
<evidence type="ECO:0000256" key="3">
    <source>
        <dbReference type="ARBA" id="ARBA00022448"/>
    </source>
</evidence>